<dbReference type="PANTHER" id="PTHR34512:SF30">
    <property type="entry name" value="OUTER MEMBRANE PROTEIN ASSEMBLY FACTOR BAMB"/>
    <property type="match status" value="1"/>
</dbReference>
<gene>
    <name evidence="2" type="ORF">R5W23_004306</name>
</gene>
<dbReference type="SUPFAM" id="SSF50998">
    <property type="entry name" value="Quinoprotein alcohol dehydrogenase-like"/>
    <property type="match status" value="1"/>
</dbReference>
<dbReference type="InterPro" id="IPR002372">
    <property type="entry name" value="PQQ_rpt_dom"/>
</dbReference>
<dbReference type="InterPro" id="IPR015943">
    <property type="entry name" value="WD40/YVTN_repeat-like_dom_sf"/>
</dbReference>
<dbReference type="Proteomes" id="UP001272242">
    <property type="component" value="Unassembled WGS sequence"/>
</dbReference>
<dbReference type="EMBL" id="JAXBLV010000222">
    <property type="protein sequence ID" value="MDY3562827.1"/>
    <property type="molecule type" value="Genomic_DNA"/>
</dbReference>
<evidence type="ECO:0000259" key="1">
    <source>
        <dbReference type="Pfam" id="PF13360"/>
    </source>
</evidence>
<dbReference type="RefSeq" id="WP_261186454.1">
    <property type="nucleotide sequence ID" value="NZ_JAXBLV010000222.1"/>
</dbReference>
<accession>A0ABU5F7R5</accession>
<proteinExistence type="predicted"/>
<evidence type="ECO:0000313" key="2">
    <source>
        <dbReference type="EMBL" id="MDY3562827.1"/>
    </source>
</evidence>
<organism evidence="2 3">
    <name type="scientific">Gemmata algarum</name>
    <dbReference type="NCBI Taxonomy" id="2975278"/>
    <lineage>
        <taxon>Bacteria</taxon>
        <taxon>Pseudomonadati</taxon>
        <taxon>Planctomycetota</taxon>
        <taxon>Planctomycetia</taxon>
        <taxon>Gemmatales</taxon>
        <taxon>Gemmataceae</taxon>
        <taxon>Gemmata</taxon>
    </lineage>
</organism>
<dbReference type="InterPro" id="IPR011047">
    <property type="entry name" value="Quinoprotein_ADH-like_sf"/>
</dbReference>
<feature type="domain" description="Pyrrolo-quinoline quinone repeat" evidence="1">
    <location>
        <begin position="121"/>
        <end position="375"/>
    </location>
</feature>
<name>A0ABU5F7R5_9BACT</name>
<dbReference type="Gene3D" id="2.40.10.480">
    <property type="match status" value="1"/>
</dbReference>
<evidence type="ECO:0000313" key="3">
    <source>
        <dbReference type="Proteomes" id="UP001272242"/>
    </source>
</evidence>
<sequence>MKARTILLVTGVAAVIAVAVFVAARTPWVRSWFARNSENPAEIERATNAALTNHRPADAAAGYPQWRGAGHAGVAPAGSFRTDWDQNPPKQLWRTPVGGGYGSCAVVGGRLYVQDRQGENERVVCLDAETGRLVWEHSYPSGQAGKDRTYAIGPRATPTVTGNWVFTVGGAGKLLAIEVTGDRPGVRWEHDLIAEFNADLPQWGVACSPLLLDEMVVVQPGGKGAAVVAFDKASGAVKWRAGSNPPGYSSPVAATIGGLETVFAFLGDALLAVRASDGKVMSEYKWETEYKGNIATPLVIDNEYVFISSAYNMGCALLRAERKGDEVALVRVYEQRRSGFANHHATSVYKDKHLFGIDGTQGSGGLKCVALMTGKAVPDWEAREIGQASLILAGEHLILQTARGDLCLVEASPKEYTLVSRLKKVLTGNNNWATPTLVNGRLYVRDEEKVICFDVRP</sequence>
<keyword evidence="3" id="KW-1185">Reference proteome</keyword>
<dbReference type="PANTHER" id="PTHR34512">
    <property type="entry name" value="CELL SURFACE PROTEIN"/>
    <property type="match status" value="1"/>
</dbReference>
<dbReference type="Pfam" id="PF13360">
    <property type="entry name" value="PQQ_2"/>
    <property type="match status" value="1"/>
</dbReference>
<dbReference type="Gene3D" id="2.130.10.10">
    <property type="entry name" value="YVTN repeat-like/Quinoprotein amine dehydrogenase"/>
    <property type="match status" value="1"/>
</dbReference>
<reference evidence="3" key="1">
    <citation type="journal article" date="2023" name="Mar. Drugs">
        <title>Gemmata algarum, a Novel Planctomycete Isolated from an Algal Mat, Displays Antimicrobial Activity.</title>
        <authorList>
            <person name="Kumar G."/>
            <person name="Kallscheuer N."/>
            <person name="Kashif M."/>
            <person name="Ahamad S."/>
            <person name="Jagadeeshwari U."/>
            <person name="Pannikurungottu S."/>
            <person name="Haufschild T."/>
            <person name="Kabuu M."/>
            <person name="Sasikala C."/>
            <person name="Jogler C."/>
            <person name="Ramana C."/>
        </authorList>
    </citation>
    <scope>NUCLEOTIDE SEQUENCE [LARGE SCALE GENOMIC DNA]</scope>
    <source>
        <strain evidence="3">JC673</strain>
    </source>
</reference>
<protein>
    <submittedName>
        <fullName evidence="2">PQQ-binding-like beta-propeller repeat protein</fullName>
    </submittedName>
</protein>
<comment type="caution">
    <text evidence="2">The sequence shown here is derived from an EMBL/GenBank/DDBJ whole genome shotgun (WGS) entry which is preliminary data.</text>
</comment>